<dbReference type="Pfam" id="PF05569">
    <property type="entry name" value="Peptidase_M56"/>
    <property type="match status" value="1"/>
</dbReference>
<reference evidence="5" key="1">
    <citation type="journal article" date="2019" name="Int. J. Syst. Evol. Microbiol.">
        <title>The Global Catalogue of Microorganisms (GCM) 10K type strain sequencing project: providing services to taxonomists for standard genome sequencing and annotation.</title>
        <authorList>
            <consortium name="The Broad Institute Genomics Platform"/>
            <consortium name="The Broad Institute Genome Sequencing Center for Infectious Disease"/>
            <person name="Wu L."/>
            <person name="Ma J."/>
        </authorList>
    </citation>
    <scope>NUCLEOTIDE SEQUENCE [LARGE SCALE GENOMIC DNA]</scope>
    <source>
        <strain evidence="5">JCM 17633</strain>
    </source>
</reference>
<dbReference type="InterPro" id="IPR008756">
    <property type="entry name" value="Peptidase_M56"/>
</dbReference>
<feature type="transmembrane region" description="Helical" evidence="2">
    <location>
        <begin position="6"/>
        <end position="22"/>
    </location>
</feature>
<keyword evidence="5" id="KW-1185">Reference proteome</keyword>
<feature type="region of interest" description="Disordered" evidence="1">
    <location>
        <begin position="828"/>
        <end position="852"/>
    </location>
</feature>
<dbReference type="RefSeq" id="WP_344715898.1">
    <property type="nucleotide sequence ID" value="NZ_BAABCB010000030.1"/>
</dbReference>
<feature type="transmembrane region" description="Helical" evidence="2">
    <location>
        <begin position="34"/>
        <end position="56"/>
    </location>
</feature>
<dbReference type="Proteomes" id="UP001501682">
    <property type="component" value="Unassembled WGS sequence"/>
</dbReference>
<feature type="transmembrane region" description="Helical" evidence="2">
    <location>
        <begin position="91"/>
        <end position="109"/>
    </location>
</feature>
<keyword evidence="2" id="KW-0472">Membrane</keyword>
<evidence type="ECO:0000313" key="4">
    <source>
        <dbReference type="EMBL" id="GAA4246096.1"/>
    </source>
</evidence>
<sequence>MEIFVLKFSACLLVFWLVYVLILEQQNMHHFKRFYLLGTFALALIIPTLTVTEYIAPVISNLETAPLFIPIEPSFVEMPIEDRSFFNLETTLWFIYGIGVLLFSIRFVINIVKMQQIISTNENIVKRSFVYVLLKEHLIPHSFFKYIFYNKNRYESHNIPKEVMLHEETHARQLHSLDIIILELLQIAFWFHPLIYILKHHVKLNHEFLADQAVLKHGSDAKTYQNILLQFSSNTQNHHLSSAINYSSIKKRFTVMKTQTSKTRVWLSTLLVLPIIAILFYSFAEKEYVEKETTDIADAIKEELKEVDAYKHQYVGDNIVEIYLEKFNQYEILRNDEPHYIHKSESEKNQMEDLFSDLGGIYFRMSKENKANVKRPISPIKPYVQITLKDKTYYKKYKELTAEEKATLPPPPPPTKNSQSYISIQEKPIMVILINRKGDLLINDEQGSISDIESKLKKLSKSFDKSRAVYVKYEGTEDSYKVIKDVKSLIKKYDFKMIQADASQIAPPPPPPATQQTSKGGPNIGDTERTYNPSFLEYINEMEQEGASFYLDDEKISAKEAKAIATNHQGKRTEMTTQKDSNGNYIVKLSSAENKKIYARSIELKILNDDSYLIDGIKATKRTFVDVFNQLHQDITPEIRNNMMNIHVKSTKEISNKETWFIYNSLQDYGFYRIVTPNQEINRAKGNTPFAIESHFSDQQTPSAKDIAEYNTWAKKIHNDSKKLSGNTTFYPPINEEALIKFTKIYNRMTPQQKNKSVEYPFSGLESKTKDQQKPSAKQIAEYNAWAKKINTAVAKAKANPNKNTYPIVRQKDVDKHKRIYNSMTTEQKKIAEPFPQSPPPPPPPTIKTGKVSDSQIEAYNNWVKSLKDPNGNHLMVKKEHYEYFTGIYNLMTEEQQKNSEGLPPPPPPPPAKENKPFIFKTDSSEIIEVVEDPQPQEQESILPIVNGKTIRSGKLSLTRNEIKDIILSTKNGKVTEFKFKIPGIPTQKINSNTLNVDALKHLQSAKKDDQLVLFALKDSSDSKIAPIVITITD</sequence>
<dbReference type="PANTHER" id="PTHR34978:SF3">
    <property type="entry name" value="SLR0241 PROTEIN"/>
    <property type="match status" value="1"/>
</dbReference>
<evidence type="ECO:0000256" key="1">
    <source>
        <dbReference type="SAM" id="MobiDB-lite"/>
    </source>
</evidence>
<feature type="compositionally biased region" description="Pro residues" evidence="1">
    <location>
        <begin position="836"/>
        <end position="846"/>
    </location>
</feature>
<evidence type="ECO:0000313" key="5">
    <source>
        <dbReference type="Proteomes" id="UP001501682"/>
    </source>
</evidence>
<keyword evidence="2" id="KW-1133">Transmembrane helix</keyword>
<accession>A0ABP8D1Q5</accession>
<protein>
    <recommendedName>
        <fullName evidence="3">Peptidase M56 domain-containing protein</fullName>
    </recommendedName>
</protein>
<organism evidence="4 5">
    <name type="scientific">Winogradskyella damuponensis</name>
    <dbReference type="NCBI Taxonomy" id="943939"/>
    <lineage>
        <taxon>Bacteria</taxon>
        <taxon>Pseudomonadati</taxon>
        <taxon>Bacteroidota</taxon>
        <taxon>Flavobacteriia</taxon>
        <taxon>Flavobacteriales</taxon>
        <taxon>Flavobacteriaceae</taxon>
        <taxon>Winogradskyella</taxon>
    </lineage>
</organism>
<dbReference type="CDD" id="cd07341">
    <property type="entry name" value="M56_BlaR1_MecR1_like"/>
    <property type="match status" value="1"/>
</dbReference>
<name>A0ABP8D1Q5_9FLAO</name>
<keyword evidence="2" id="KW-0812">Transmembrane</keyword>
<feature type="compositionally biased region" description="Pro residues" evidence="1">
    <location>
        <begin position="903"/>
        <end position="912"/>
    </location>
</feature>
<dbReference type="PANTHER" id="PTHR34978">
    <property type="entry name" value="POSSIBLE SENSOR-TRANSDUCER PROTEIN BLAR"/>
    <property type="match status" value="1"/>
</dbReference>
<dbReference type="InterPro" id="IPR052173">
    <property type="entry name" value="Beta-lactam_resp_regulator"/>
</dbReference>
<feature type="domain" description="Peptidase M56" evidence="3">
    <location>
        <begin position="163"/>
        <end position="254"/>
    </location>
</feature>
<feature type="region of interest" description="Disordered" evidence="1">
    <location>
        <begin position="895"/>
        <end position="916"/>
    </location>
</feature>
<comment type="caution">
    <text evidence="4">The sequence shown here is derived from an EMBL/GenBank/DDBJ whole genome shotgun (WGS) entry which is preliminary data.</text>
</comment>
<gene>
    <name evidence="4" type="ORF">GCM10022292_31120</name>
</gene>
<feature type="region of interest" description="Disordered" evidence="1">
    <location>
        <begin position="503"/>
        <end position="527"/>
    </location>
</feature>
<proteinExistence type="predicted"/>
<feature type="transmembrane region" description="Helical" evidence="2">
    <location>
        <begin position="265"/>
        <end position="284"/>
    </location>
</feature>
<evidence type="ECO:0000256" key="2">
    <source>
        <dbReference type="SAM" id="Phobius"/>
    </source>
</evidence>
<dbReference type="EMBL" id="BAABCB010000030">
    <property type="protein sequence ID" value="GAA4246096.1"/>
    <property type="molecule type" value="Genomic_DNA"/>
</dbReference>
<evidence type="ECO:0000259" key="3">
    <source>
        <dbReference type="Pfam" id="PF05569"/>
    </source>
</evidence>